<dbReference type="EMBL" id="SPRX01000038">
    <property type="protein sequence ID" value="TIC64034.1"/>
    <property type="molecule type" value="Genomic_DNA"/>
</dbReference>
<comment type="caution">
    <text evidence="2">The sequence shown here is derived from an EMBL/GenBank/DDBJ whole genome shotgun (WGS) entry which is preliminary data.</text>
</comment>
<dbReference type="Proteomes" id="UP000310708">
    <property type="component" value="Unassembled WGS sequence"/>
</dbReference>
<feature type="compositionally biased region" description="Polar residues" evidence="1">
    <location>
        <begin position="55"/>
        <end position="65"/>
    </location>
</feature>
<dbReference type="SUPFAM" id="SSF47473">
    <property type="entry name" value="EF-hand"/>
    <property type="match status" value="1"/>
</dbReference>
<evidence type="ECO:0000313" key="2">
    <source>
        <dbReference type="EMBL" id="TIC64034.1"/>
    </source>
</evidence>
<feature type="region of interest" description="Disordered" evidence="1">
    <location>
        <begin position="47"/>
        <end position="76"/>
    </location>
</feature>
<name>A0A4T0LVS1_9BASI</name>
<dbReference type="InterPro" id="IPR011992">
    <property type="entry name" value="EF-hand-dom_pair"/>
</dbReference>
<feature type="region of interest" description="Disordered" evidence="1">
    <location>
        <begin position="174"/>
        <end position="220"/>
    </location>
</feature>
<feature type="compositionally biased region" description="Acidic residues" evidence="1">
    <location>
        <begin position="177"/>
        <end position="187"/>
    </location>
</feature>
<gene>
    <name evidence="2" type="ORF">E3Q01_02976</name>
</gene>
<organism evidence="2 3">
    <name type="scientific">Wallemia mellicola</name>
    <dbReference type="NCBI Taxonomy" id="1708541"/>
    <lineage>
        <taxon>Eukaryota</taxon>
        <taxon>Fungi</taxon>
        <taxon>Dikarya</taxon>
        <taxon>Basidiomycota</taxon>
        <taxon>Wallemiomycotina</taxon>
        <taxon>Wallemiomycetes</taxon>
        <taxon>Wallemiales</taxon>
        <taxon>Wallemiaceae</taxon>
        <taxon>Wallemia</taxon>
    </lineage>
</organism>
<dbReference type="AlphaFoldDB" id="A0A4T0LVS1"/>
<feature type="compositionally biased region" description="Acidic residues" evidence="1">
    <location>
        <begin position="194"/>
        <end position="214"/>
    </location>
</feature>
<proteinExistence type="predicted"/>
<reference evidence="2 3" key="1">
    <citation type="submission" date="2019-03" db="EMBL/GenBank/DDBJ databases">
        <title>Sequencing 25 genomes of Wallemia mellicola.</title>
        <authorList>
            <person name="Gostincar C."/>
        </authorList>
    </citation>
    <scope>NUCLEOTIDE SEQUENCE [LARGE SCALE GENOMIC DNA]</scope>
    <source>
        <strain evidence="2 3">EXF-757</strain>
    </source>
</reference>
<evidence type="ECO:0000256" key="1">
    <source>
        <dbReference type="SAM" id="MobiDB-lite"/>
    </source>
</evidence>
<protein>
    <recommendedName>
        <fullName evidence="4">EF-hand domain-containing protein</fullName>
    </recommendedName>
</protein>
<evidence type="ECO:0000313" key="3">
    <source>
        <dbReference type="Proteomes" id="UP000310708"/>
    </source>
</evidence>
<accession>A0A4T0LVS1</accession>
<evidence type="ECO:0008006" key="4">
    <source>
        <dbReference type="Google" id="ProtNLM"/>
    </source>
</evidence>
<sequence length="297" mass="33527">MVITRRTHLEASRSPSPAVVSAAQHLDDDFSRLRTSQQREIRRVFEKCQRKNTKNRPTTSDNTSAGGFLPEEDTGGGFLPDEGTQGGFLPEEDTSGGFVPEEGETINEDDSNDNEMPLSRSRYALRQLNLDDNDEQVLEILTQAAQGWGTNKDSTTIQWPDFASVIAVLISQRDADNSDDENNDDDDVYRANESDDNDDDISEGAVDESDNEEEQTPRVTKKQLENSLATFKLFFENPREVNEMSLLDISNLRRVIKSLGEKITDKQSQIMLETISENKSFITYQDFTQMLLTTRLI</sequence>
<dbReference type="Gene3D" id="1.10.238.10">
    <property type="entry name" value="EF-hand"/>
    <property type="match status" value="1"/>
</dbReference>